<proteinExistence type="predicted"/>
<feature type="compositionally biased region" description="Basic residues" evidence="1">
    <location>
        <begin position="11"/>
        <end position="23"/>
    </location>
</feature>
<evidence type="ECO:0000313" key="3">
    <source>
        <dbReference type="EMBL" id="KAG2495163.1"/>
    </source>
</evidence>
<keyword evidence="4" id="KW-1185">Reference proteome</keyword>
<feature type="compositionally biased region" description="Pro residues" evidence="1">
    <location>
        <begin position="317"/>
        <end position="335"/>
    </location>
</feature>
<dbReference type="AlphaFoldDB" id="A0A836C129"/>
<accession>A0A836C129</accession>
<feature type="compositionally biased region" description="Gly residues" evidence="1">
    <location>
        <begin position="101"/>
        <end position="110"/>
    </location>
</feature>
<feature type="domain" description="HTH myb-type" evidence="2">
    <location>
        <begin position="1"/>
        <end position="21"/>
    </location>
</feature>
<dbReference type="InterPro" id="IPR017930">
    <property type="entry name" value="Myb_dom"/>
</dbReference>
<feature type="compositionally biased region" description="Low complexity" evidence="1">
    <location>
        <begin position="336"/>
        <end position="354"/>
    </location>
</feature>
<dbReference type="EMBL" id="JAEHOE010000026">
    <property type="protein sequence ID" value="KAG2495163.1"/>
    <property type="molecule type" value="Genomic_DNA"/>
</dbReference>
<feature type="region of interest" description="Disordered" evidence="1">
    <location>
        <begin position="154"/>
        <end position="196"/>
    </location>
</feature>
<comment type="caution">
    <text evidence="3">The sequence shown here is derived from an EMBL/GenBank/DDBJ whole genome shotgun (WGS) entry which is preliminary data.</text>
</comment>
<protein>
    <recommendedName>
        <fullName evidence="2">HTH myb-type domain-containing protein</fullName>
    </recommendedName>
</protein>
<gene>
    <name evidence="3" type="ORF">HYH03_006770</name>
</gene>
<evidence type="ECO:0000259" key="2">
    <source>
        <dbReference type="PROSITE" id="PS51294"/>
    </source>
</evidence>
<sequence length="729" mass="74276">MPGRTAVQIKSRWHGKQRGKSGRKPTFLDAYIRNLQDAPAAATSGPHYAETAAEHRADALARARDLLSSGVLADVKPRVPRPLHNRGRPCSSSGWQSGAGTAVGNGGGGAQKRQSTADADEDSADEYTVMGASPRPASALVAAAPAGGSSKKAAAAAARAARQKAAGRRGGRDDGSSDEEWGLASAGPRLSRRRSCSRYEAQSGGVGGVGSADGITFASGSNVVFRSPGGDPTGALTLTPAAAAADDGATGAAEDSGRLGLMRSPSAACETSGYVSAKSGSPLPLDIDDTTFETLLGMAEAEAEALPVLPFASSVTGPPPPPPAAPPRPMQPQPDPQRQQQWQWQGQEAAMAAARDGDGRRAHRGGGGVAPPAGPAYAHSERRVMWLGDFLDPERPIAPPPHHTPAAAAAAAVYRPTRDFARSSSNVGSNTPNAYASSRLSAAAAACNGYAARQRLQQSDWEWEDACDDVDCMEYDCGGSGGFSSANGGGGCGGGHCHGSGGAAGPSALLVEDDEEMGDAILEELFSAVDATGARAEPYPAAAASRVPSSASWRPDGDCLGGRGSGCIAGGSAVDVTGGRRRTVSPVLPASTCISLPYMSKMASPRSYGSRSMCGYAVDGVQASGLGPYLQPTVAPSGAAAAAYQASASATKPSWEMRLPPVHDKHPVQFSPLTPEAEAWGNGVGPCDDAMGLGSTANLWLCSLDPCGARRRHSQRVWGLGCTGTRTVS</sequence>
<name>A0A836C129_9CHLO</name>
<organism evidence="3 4">
    <name type="scientific">Edaphochlamys debaryana</name>
    <dbReference type="NCBI Taxonomy" id="47281"/>
    <lineage>
        <taxon>Eukaryota</taxon>
        <taxon>Viridiplantae</taxon>
        <taxon>Chlorophyta</taxon>
        <taxon>core chlorophytes</taxon>
        <taxon>Chlorophyceae</taxon>
        <taxon>CS clade</taxon>
        <taxon>Chlamydomonadales</taxon>
        <taxon>Chlamydomonadales incertae sedis</taxon>
        <taxon>Edaphochlamys</taxon>
    </lineage>
</organism>
<dbReference type="PROSITE" id="PS51294">
    <property type="entry name" value="HTH_MYB"/>
    <property type="match status" value="1"/>
</dbReference>
<dbReference type="Proteomes" id="UP000612055">
    <property type="component" value="Unassembled WGS sequence"/>
</dbReference>
<reference evidence="3" key="1">
    <citation type="journal article" date="2020" name="bioRxiv">
        <title>Comparative genomics of Chlamydomonas.</title>
        <authorList>
            <person name="Craig R.J."/>
            <person name="Hasan A.R."/>
            <person name="Ness R.W."/>
            <person name="Keightley P.D."/>
        </authorList>
    </citation>
    <scope>NUCLEOTIDE SEQUENCE</scope>
    <source>
        <strain evidence="3">CCAP 11/70</strain>
    </source>
</reference>
<feature type="compositionally biased region" description="Basic residues" evidence="1">
    <location>
        <begin position="78"/>
        <end position="87"/>
    </location>
</feature>
<feature type="region of interest" description="Disordered" evidence="1">
    <location>
        <begin position="311"/>
        <end position="376"/>
    </location>
</feature>
<evidence type="ECO:0000256" key="1">
    <source>
        <dbReference type="SAM" id="MobiDB-lite"/>
    </source>
</evidence>
<feature type="region of interest" description="Disordered" evidence="1">
    <location>
        <begin position="1"/>
        <end position="24"/>
    </location>
</feature>
<feature type="region of interest" description="Disordered" evidence="1">
    <location>
        <begin position="77"/>
        <end position="125"/>
    </location>
</feature>
<evidence type="ECO:0000313" key="4">
    <source>
        <dbReference type="Proteomes" id="UP000612055"/>
    </source>
</evidence>